<accession>A0A847STZ7</accession>
<name>A0A847STZ7_9BACT</name>
<keyword evidence="3" id="KW-1185">Reference proteome</keyword>
<evidence type="ECO:0000313" key="2">
    <source>
        <dbReference type="EMBL" id="NLR81079.1"/>
    </source>
</evidence>
<organism evidence="2 3">
    <name type="scientific">Chitinophaga eiseniae</name>
    <dbReference type="NCBI Taxonomy" id="634771"/>
    <lineage>
        <taxon>Bacteria</taxon>
        <taxon>Pseudomonadati</taxon>
        <taxon>Bacteroidota</taxon>
        <taxon>Chitinophagia</taxon>
        <taxon>Chitinophagales</taxon>
        <taxon>Chitinophagaceae</taxon>
        <taxon>Chitinophaga</taxon>
    </lineage>
</organism>
<dbReference type="Proteomes" id="UP000552864">
    <property type="component" value="Unassembled WGS sequence"/>
</dbReference>
<gene>
    <name evidence="2" type="ORF">HGH91_20790</name>
</gene>
<dbReference type="EMBL" id="JABAHZ010000005">
    <property type="protein sequence ID" value="NLR81079.1"/>
    <property type="molecule type" value="Genomic_DNA"/>
</dbReference>
<sequence length="55" mass="5929">MAMNITPNKDTTTTEPAPVKEEPVIHDGSGGAFEGTELVTEERDDKPTPKSPTPY</sequence>
<protein>
    <submittedName>
        <fullName evidence="2">Uncharacterized protein</fullName>
    </submittedName>
</protein>
<reference evidence="2 3" key="1">
    <citation type="submission" date="2020-04" db="EMBL/GenBank/DDBJ databases">
        <authorList>
            <person name="Yin C."/>
        </authorList>
    </citation>
    <scope>NUCLEOTIDE SEQUENCE [LARGE SCALE GENOMIC DNA]</scope>
    <source>
        <strain evidence="2 3">Ak56</strain>
    </source>
</reference>
<evidence type="ECO:0000256" key="1">
    <source>
        <dbReference type="SAM" id="MobiDB-lite"/>
    </source>
</evidence>
<evidence type="ECO:0000313" key="3">
    <source>
        <dbReference type="Proteomes" id="UP000552864"/>
    </source>
</evidence>
<dbReference type="RefSeq" id="WP_168740732.1">
    <property type="nucleotide sequence ID" value="NZ_JABAHZ010000005.1"/>
</dbReference>
<proteinExistence type="predicted"/>
<dbReference type="AlphaFoldDB" id="A0A847STZ7"/>
<feature type="compositionally biased region" description="Polar residues" evidence="1">
    <location>
        <begin position="1"/>
        <end position="15"/>
    </location>
</feature>
<comment type="caution">
    <text evidence="2">The sequence shown here is derived from an EMBL/GenBank/DDBJ whole genome shotgun (WGS) entry which is preliminary data.</text>
</comment>
<feature type="region of interest" description="Disordered" evidence="1">
    <location>
        <begin position="1"/>
        <end position="55"/>
    </location>
</feature>